<reference evidence="1 2" key="1">
    <citation type="submission" date="2015-02" db="EMBL/GenBank/DDBJ databases">
        <title>Evolution of amylase-binding proteins of oral streptococcal species.</title>
        <authorList>
            <person name="Haase E.M."/>
        </authorList>
    </citation>
    <scope>NUCLEOTIDE SEQUENCE [LARGE SCALE GENOMIC DNA]</scope>
    <source>
        <strain evidence="1 2">UC6950A</strain>
    </source>
</reference>
<comment type="caution">
    <text evidence="1">The sequence shown here is derived from an EMBL/GenBank/DDBJ whole genome shotgun (WGS) entry which is preliminary data.</text>
</comment>
<proteinExistence type="predicted"/>
<protein>
    <submittedName>
        <fullName evidence="1">Uncharacterized protein</fullName>
    </submittedName>
</protein>
<evidence type="ECO:0000313" key="2">
    <source>
        <dbReference type="Proteomes" id="UP000033405"/>
    </source>
</evidence>
<dbReference type="Proteomes" id="UP000033405">
    <property type="component" value="Unassembled WGS sequence"/>
</dbReference>
<organism evidence="1 2">
    <name type="scientific">Streptococcus infantis</name>
    <dbReference type="NCBI Taxonomy" id="68892"/>
    <lineage>
        <taxon>Bacteria</taxon>
        <taxon>Bacillati</taxon>
        <taxon>Bacillota</taxon>
        <taxon>Bacilli</taxon>
        <taxon>Lactobacillales</taxon>
        <taxon>Streptococcaceae</taxon>
        <taxon>Streptococcus</taxon>
    </lineage>
</organism>
<name>A0A0F3HLQ6_9STRE</name>
<gene>
    <name evidence="1" type="ORF">TZ96_00778</name>
</gene>
<accession>A0A0F3HLQ6</accession>
<dbReference type="PATRIC" id="fig|28037.218.peg.751"/>
<evidence type="ECO:0000313" key="1">
    <source>
        <dbReference type="EMBL" id="KJU93873.1"/>
    </source>
</evidence>
<dbReference type="AlphaFoldDB" id="A0A0F3HLQ6"/>
<sequence length="184" mass="21863">MRKIDWDKIKTRLDALLVIDEYLTDPSEDWLRLVIKTEEDYGLRYLIDNGSGDSLDVILTDKMILIKGFDHESSLSQFAADEWNQDVIDGFYKGLDEKYVSLYSEDQKDETTFFIWYDGHAHQQTYQDQDGGEWLLSYLFDSFERFHEFVTDYYEITVDKDLLRKLYMDGQLSDIEVKQLIQES</sequence>
<dbReference type="EMBL" id="JYOV01000010">
    <property type="protein sequence ID" value="KJU93873.1"/>
    <property type="molecule type" value="Genomic_DNA"/>
</dbReference>
<dbReference type="RefSeq" id="WP_045762976.1">
    <property type="nucleotide sequence ID" value="NZ_JYOV01000010.1"/>
</dbReference>